<dbReference type="InterPro" id="IPR029069">
    <property type="entry name" value="HotDog_dom_sf"/>
</dbReference>
<keyword evidence="5" id="KW-1185">Reference proteome</keyword>
<gene>
    <name evidence="4" type="ORF">H8711_00315</name>
</gene>
<protein>
    <submittedName>
        <fullName evidence="4">Thioesterase family protein</fullName>
    </submittedName>
</protein>
<dbReference type="InterPro" id="IPR025540">
    <property type="entry name" value="FlK"/>
</dbReference>
<feature type="active site" evidence="1">
    <location>
        <position position="68"/>
    </location>
</feature>
<proteinExistence type="predicted"/>
<feature type="active site" evidence="1">
    <location>
        <position position="34"/>
    </location>
</feature>
<feature type="domain" description="Fluoroacetyl-CoA-specific thioesterase-like" evidence="3">
    <location>
        <begin position="15"/>
        <end position="118"/>
    </location>
</feature>
<dbReference type="PANTHER" id="PTHR36934">
    <property type="entry name" value="BLR0278 PROTEIN"/>
    <property type="match status" value="1"/>
</dbReference>
<sequence>MEEWINREATLSWVVSEDRTAAEVGSGDVGVFATPMMIALMEGAAVACLKPLLSEGQTSVGASISTSHSAATPVGMKVTATARITAVDGKKVDFVVFASDECGPIGEGTHTRFILNKERFEQKALAKLEQTR</sequence>
<feature type="active site" evidence="1">
    <location>
        <position position="42"/>
    </location>
</feature>
<dbReference type="SUPFAM" id="SSF54637">
    <property type="entry name" value="Thioesterase/thiol ester dehydrase-isomerase"/>
    <property type="match status" value="1"/>
</dbReference>
<dbReference type="PIRSF" id="PIRSF014972">
    <property type="entry name" value="FlK"/>
    <property type="match status" value="1"/>
</dbReference>
<reference evidence="4" key="1">
    <citation type="submission" date="2020-08" db="EMBL/GenBank/DDBJ databases">
        <title>Genome public.</title>
        <authorList>
            <person name="Liu C."/>
            <person name="Sun Q."/>
        </authorList>
    </citation>
    <scope>NUCLEOTIDE SEQUENCE</scope>
    <source>
        <strain evidence="4">NSJ-31</strain>
    </source>
</reference>
<name>A0A926DXD9_9FIRM</name>
<dbReference type="Pfam" id="PF22636">
    <property type="entry name" value="FlK"/>
    <property type="match status" value="1"/>
</dbReference>
<comment type="caution">
    <text evidence="4">The sequence shown here is derived from an EMBL/GenBank/DDBJ whole genome shotgun (WGS) entry which is preliminary data.</text>
</comment>
<dbReference type="RefSeq" id="WP_249281533.1">
    <property type="nucleotide sequence ID" value="NZ_JACRST010000001.1"/>
</dbReference>
<dbReference type="EMBL" id="JACRST010000001">
    <property type="protein sequence ID" value="MBC8545379.1"/>
    <property type="molecule type" value="Genomic_DNA"/>
</dbReference>
<organism evidence="4 5">
    <name type="scientific">Ligaoa zhengdingensis</name>
    <dbReference type="NCBI Taxonomy" id="2763658"/>
    <lineage>
        <taxon>Bacteria</taxon>
        <taxon>Bacillati</taxon>
        <taxon>Bacillota</taxon>
        <taxon>Clostridia</taxon>
        <taxon>Eubacteriales</taxon>
        <taxon>Oscillospiraceae</taxon>
        <taxon>Ligaoa</taxon>
    </lineage>
</organism>
<dbReference type="InterPro" id="IPR054485">
    <property type="entry name" value="FlK-like_dom"/>
</dbReference>
<accession>A0A926DXD9</accession>
<evidence type="ECO:0000313" key="4">
    <source>
        <dbReference type="EMBL" id="MBC8545379.1"/>
    </source>
</evidence>
<feature type="binding site" evidence="2">
    <location>
        <position position="61"/>
    </location>
    <ligand>
        <name>CoA</name>
        <dbReference type="ChEBI" id="CHEBI:57287"/>
    </ligand>
</feature>
<evidence type="ECO:0000256" key="1">
    <source>
        <dbReference type="PIRSR" id="PIRSR014972-1"/>
    </source>
</evidence>
<dbReference type="PANTHER" id="PTHR36934:SF1">
    <property type="entry name" value="THIOESTERASE DOMAIN-CONTAINING PROTEIN"/>
    <property type="match status" value="1"/>
</dbReference>
<dbReference type="AlphaFoldDB" id="A0A926DXD9"/>
<dbReference type="Proteomes" id="UP000653127">
    <property type="component" value="Unassembled WGS sequence"/>
</dbReference>
<feature type="binding site" evidence="2">
    <location>
        <position position="61"/>
    </location>
    <ligand>
        <name>substrate</name>
    </ligand>
</feature>
<evidence type="ECO:0000313" key="5">
    <source>
        <dbReference type="Proteomes" id="UP000653127"/>
    </source>
</evidence>
<evidence type="ECO:0000259" key="3">
    <source>
        <dbReference type="Pfam" id="PF22636"/>
    </source>
</evidence>
<dbReference type="Gene3D" id="3.10.129.10">
    <property type="entry name" value="Hotdog Thioesterase"/>
    <property type="match status" value="1"/>
</dbReference>
<feature type="binding site" evidence="2">
    <location>
        <position position="112"/>
    </location>
    <ligand>
        <name>substrate</name>
    </ligand>
</feature>
<evidence type="ECO:0000256" key="2">
    <source>
        <dbReference type="PIRSR" id="PIRSR014972-2"/>
    </source>
</evidence>